<keyword evidence="3" id="KW-0274">FAD</keyword>
<keyword evidence="8" id="KW-1185">Reference proteome</keyword>
<evidence type="ECO:0000313" key="8">
    <source>
        <dbReference type="Proteomes" id="UP001283341"/>
    </source>
</evidence>
<dbReference type="InterPro" id="IPR002938">
    <property type="entry name" value="FAD-bd"/>
</dbReference>
<dbReference type="InterPro" id="IPR036188">
    <property type="entry name" value="FAD/NAD-bd_sf"/>
</dbReference>
<feature type="domain" description="FAD-binding" evidence="6">
    <location>
        <begin position="16"/>
        <end position="234"/>
    </location>
</feature>
<accession>A0AAE0I0U5</accession>
<proteinExistence type="predicted"/>
<dbReference type="PANTHER" id="PTHR47178">
    <property type="entry name" value="MONOOXYGENASE, FAD-BINDING"/>
    <property type="match status" value="1"/>
</dbReference>
<reference evidence="7" key="1">
    <citation type="journal article" date="2023" name="Mol. Phylogenet. Evol.">
        <title>Genome-scale phylogeny and comparative genomics of the fungal order Sordariales.</title>
        <authorList>
            <person name="Hensen N."/>
            <person name="Bonometti L."/>
            <person name="Westerberg I."/>
            <person name="Brannstrom I.O."/>
            <person name="Guillou S."/>
            <person name="Cros-Aarteil S."/>
            <person name="Calhoun S."/>
            <person name="Haridas S."/>
            <person name="Kuo A."/>
            <person name="Mondo S."/>
            <person name="Pangilinan J."/>
            <person name="Riley R."/>
            <person name="LaButti K."/>
            <person name="Andreopoulos B."/>
            <person name="Lipzen A."/>
            <person name="Chen C."/>
            <person name="Yan M."/>
            <person name="Daum C."/>
            <person name="Ng V."/>
            <person name="Clum A."/>
            <person name="Steindorff A."/>
            <person name="Ohm R.A."/>
            <person name="Martin F."/>
            <person name="Silar P."/>
            <person name="Natvig D.O."/>
            <person name="Lalanne C."/>
            <person name="Gautier V."/>
            <person name="Ament-Velasquez S.L."/>
            <person name="Kruys A."/>
            <person name="Hutchinson M.I."/>
            <person name="Powell A.J."/>
            <person name="Barry K."/>
            <person name="Miller A.N."/>
            <person name="Grigoriev I.V."/>
            <person name="Debuchy R."/>
            <person name="Gladieux P."/>
            <person name="Hiltunen Thoren M."/>
            <person name="Johannesson H."/>
        </authorList>
    </citation>
    <scope>NUCLEOTIDE SEQUENCE</scope>
    <source>
        <strain evidence="7">CBS 118394</strain>
    </source>
</reference>
<evidence type="ECO:0000313" key="7">
    <source>
        <dbReference type="EMBL" id="KAK3316017.1"/>
    </source>
</evidence>
<gene>
    <name evidence="7" type="ORF">B0H66DRAFT_275240</name>
</gene>
<dbReference type="AlphaFoldDB" id="A0AAE0I0U5"/>
<evidence type="ECO:0000256" key="5">
    <source>
        <dbReference type="ARBA" id="ARBA00023033"/>
    </source>
</evidence>
<dbReference type="SUPFAM" id="SSF51905">
    <property type="entry name" value="FAD/NAD(P)-binding domain"/>
    <property type="match status" value="1"/>
</dbReference>
<comment type="cofactor">
    <cofactor evidence="1">
        <name>FAD</name>
        <dbReference type="ChEBI" id="CHEBI:57692"/>
    </cofactor>
</comment>
<evidence type="ECO:0000259" key="6">
    <source>
        <dbReference type="Pfam" id="PF01494"/>
    </source>
</evidence>
<organism evidence="7 8">
    <name type="scientific">Apodospora peruviana</name>
    <dbReference type="NCBI Taxonomy" id="516989"/>
    <lineage>
        <taxon>Eukaryota</taxon>
        <taxon>Fungi</taxon>
        <taxon>Dikarya</taxon>
        <taxon>Ascomycota</taxon>
        <taxon>Pezizomycotina</taxon>
        <taxon>Sordariomycetes</taxon>
        <taxon>Sordariomycetidae</taxon>
        <taxon>Sordariales</taxon>
        <taxon>Lasiosphaeriaceae</taxon>
        <taxon>Apodospora</taxon>
    </lineage>
</organism>
<dbReference type="GO" id="GO:0004497">
    <property type="term" value="F:monooxygenase activity"/>
    <property type="evidence" value="ECO:0007669"/>
    <property type="project" value="UniProtKB-KW"/>
</dbReference>
<protein>
    <submittedName>
        <fullName evidence="7">Monooxygenase</fullName>
    </submittedName>
</protein>
<evidence type="ECO:0000256" key="4">
    <source>
        <dbReference type="ARBA" id="ARBA00023002"/>
    </source>
</evidence>
<evidence type="ECO:0000256" key="3">
    <source>
        <dbReference type="ARBA" id="ARBA00022827"/>
    </source>
</evidence>
<dbReference type="Proteomes" id="UP001283341">
    <property type="component" value="Unassembled WGS sequence"/>
</dbReference>
<sequence>MGSTATTPPPEGADHILIVGAGVGGLTLAQALVRKRIPFTIFERDPEAHTRPQGWALAVHSILDRLRAAFPDDMPPIRDVNHLYPLKHLPTQFMLYNASDAENRTGVEASADDETKGLLRANRRRMRDWLKTGIDIQYGKQVVGVAEDEAGVTLRFKDGTEARGSIVIGADGARSVVRQYLLGDRPDPLQKVPIASIVGEVELTGDALVHQLELAHSGSVIVKPSENRDEYVMVFVGLNKILPSGKSGLFYWLVYFYNDETSPANREAYEKACASGQQALLDLAKDKMKSFHPDFLRIIEQTPAEGMKYPPLVLRDLVLEPEDIRIGRVTLLGDAAHCMVPFRAEGGVRAMEDALGLATYLERIVVNGEAVSDVMAEYRETLVDRGAKSVMASRQAFDLIGTSWSQGKLPPKLMGATTSPIPRKKLVL</sequence>
<dbReference type="PANTHER" id="PTHR47178:SF6">
    <property type="entry name" value="FAD-BINDING DOMAIN-CONTAINING PROTEIN"/>
    <property type="match status" value="1"/>
</dbReference>
<keyword evidence="4" id="KW-0560">Oxidoreductase</keyword>
<keyword evidence="5 7" id="KW-0503">Monooxygenase</keyword>
<reference evidence="7" key="2">
    <citation type="submission" date="2023-06" db="EMBL/GenBank/DDBJ databases">
        <authorList>
            <consortium name="Lawrence Berkeley National Laboratory"/>
            <person name="Haridas S."/>
            <person name="Hensen N."/>
            <person name="Bonometti L."/>
            <person name="Westerberg I."/>
            <person name="Brannstrom I.O."/>
            <person name="Guillou S."/>
            <person name="Cros-Aarteil S."/>
            <person name="Calhoun S."/>
            <person name="Kuo A."/>
            <person name="Mondo S."/>
            <person name="Pangilinan J."/>
            <person name="Riley R."/>
            <person name="Labutti K."/>
            <person name="Andreopoulos B."/>
            <person name="Lipzen A."/>
            <person name="Chen C."/>
            <person name="Yanf M."/>
            <person name="Daum C."/>
            <person name="Ng V."/>
            <person name="Clum A."/>
            <person name="Steindorff A."/>
            <person name="Ohm R."/>
            <person name="Martin F."/>
            <person name="Silar P."/>
            <person name="Natvig D."/>
            <person name="Lalanne C."/>
            <person name="Gautier V."/>
            <person name="Ament-Velasquez S.L."/>
            <person name="Kruys A."/>
            <person name="Hutchinson M.I."/>
            <person name="Powell A.J."/>
            <person name="Barry K."/>
            <person name="Miller A.N."/>
            <person name="Grigoriev I.V."/>
            <person name="Debuchy R."/>
            <person name="Gladieux P."/>
            <person name="Thoren M.H."/>
            <person name="Johannesson H."/>
        </authorList>
    </citation>
    <scope>NUCLEOTIDE SEQUENCE</scope>
    <source>
        <strain evidence="7">CBS 118394</strain>
    </source>
</reference>
<keyword evidence="2" id="KW-0285">Flavoprotein</keyword>
<evidence type="ECO:0000256" key="2">
    <source>
        <dbReference type="ARBA" id="ARBA00022630"/>
    </source>
</evidence>
<dbReference type="Gene3D" id="3.50.50.60">
    <property type="entry name" value="FAD/NAD(P)-binding domain"/>
    <property type="match status" value="1"/>
</dbReference>
<dbReference type="PRINTS" id="PR00420">
    <property type="entry name" value="RNGMNOXGNASE"/>
</dbReference>
<dbReference type="GO" id="GO:0071949">
    <property type="term" value="F:FAD binding"/>
    <property type="evidence" value="ECO:0007669"/>
    <property type="project" value="InterPro"/>
</dbReference>
<feature type="domain" description="FAD-binding" evidence="6">
    <location>
        <begin position="322"/>
        <end position="390"/>
    </location>
</feature>
<evidence type="ECO:0000256" key="1">
    <source>
        <dbReference type="ARBA" id="ARBA00001974"/>
    </source>
</evidence>
<dbReference type="Pfam" id="PF01494">
    <property type="entry name" value="FAD_binding_3"/>
    <property type="match status" value="2"/>
</dbReference>
<dbReference type="EMBL" id="JAUEDM010000005">
    <property type="protein sequence ID" value="KAK3316017.1"/>
    <property type="molecule type" value="Genomic_DNA"/>
</dbReference>
<name>A0AAE0I0U5_9PEZI</name>
<comment type="caution">
    <text evidence="7">The sequence shown here is derived from an EMBL/GenBank/DDBJ whole genome shotgun (WGS) entry which is preliminary data.</text>
</comment>